<evidence type="ECO:0000313" key="3">
    <source>
        <dbReference type="Proteomes" id="UP000316598"/>
    </source>
</evidence>
<reference evidence="2 3" key="1">
    <citation type="submission" date="2019-02" db="EMBL/GenBank/DDBJ databases">
        <title>Deep-cultivation of Planctomycetes and their phenomic and genomic characterization uncovers novel biology.</title>
        <authorList>
            <person name="Wiegand S."/>
            <person name="Jogler M."/>
            <person name="Boedeker C."/>
            <person name="Pinto D."/>
            <person name="Vollmers J."/>
            <person name="Rivas-Marin E."/>
            <person name="Kohn T."/>
            <person name="Peeters S.H."/>
            <person name="Heuer A."/>
            <person name="Rast P."/>
            <person name="Oberbeckmann S."/>
            <person name="Bunk B."/>
            <person name="Jeske O."/>
            <person name="Meyerdierks A."/>
            <person name="Storesund J.E."/>
            <person name="Kallscheuer N."/>
            <person name="Luecker S."/>
            <person name="Lage O.M."/>
            <person name="Pohl T."/>
            <person name="Merkel B.J."/>
            <person name="Hornburger P."/>
            <person name="Mueller R.-W."/>
            <person name="Bruemmer F."/>
            <person name="Labrenz M."/>
            <person name="Spormann A.M."/>
            <person name="Op Den Camp H."/>
            <person name="Overmann J."/>
            <person name="Amann R."/>
            <person name="Jetten M.S.M."/>
            <person name="Mascher T."/>
            <person name="Medema M.H."/>
            <person name="Devos D.P."/>
            <person name="Kaster A.-K."/>
            <person name="Ovreas L."/>
            <person name="Rohde M."/>
            <person name="Galperin M.Y."/>
            <person name="Jogler C."/>
        </authorList>
    </citation>
    <scope>NUCLEOTIDE SEQUENCE [LARGE SCALE GENOMIC DNA]</scope>
    <source>
        <strain evidence="2 3">Pla22</strain>
    </source>
</reference>
<dbReference type="Gene3D" id="3.40.720.10">
    <property type="entry name" value="Alkaline Phosphatase, subunit A"/>
    <property type="match status" value="2"/>
</dbReference>
<evidence type="ECO:0000313" key="2">
    <source>
        <dbReference type="EMBL" id="TWT54943.1"/>
    </source>
</evidence>
<comment type="caution">
    <text evidence="2">The sequence shown here is derived from an EMBL/GenBank/DDBJ whole genome shotgun (WGS) entry which is preliminary data.</text>
</comment>
<dbReference type="EC" id="3.1.6.1" evidence="2"/>
<dbReference type="PANTHER" id="PTHR43751">
    <property type="entry name" value="SULFATASE"/>
    <property type="match status" value="1"/>
</dbReference>
<dbReference type="Proteomes" id="UP000316598">
    <property type="component" value="Unassembled WGS sequence"/>
</dbReference>
<dbReference type="PANTHER" id="PTHR43751:SF1">
    <property type="entry name" value="SULFATASE ATSG-RELATED"/>
    <property type="match status" value="1"/>
</dbReference>
<keyword evidence="3" id="KW-1185">Reference proteome</keyword>
<sequence>MLESSGDLTCSDLSRSNLSAIDTEAFGRYYPMDVLNSMNQKIVSVLTLAIALVCILGGPVKAQPNDRPNFVFVLTDDQSYGMMGCDGNEVTKTPHLDQLARDGVYFDRAYVTSAICTPSRISILLSQFERKHGVNFNSGTSVAPQAWAKSYPVMMREHGYYTGYVGKNHAPIGDGGYTSGLMEKSFDYFYAGHGHIKFYPKDLHEIFKHAEADTQVEIVGESATDFLSDQHRLEGAIRFLESRPSGKPFCLSICLNLPHDAGTSTMQMRQSDDEIYKSLYRDVEIPLPDHYVAKEDIKNPKLPPDLLKTKERQTGYDWVDNPETCIERITRQMQALTGIDRMVGDIREKLAKEGVDQNTIIVFSSDHGQFQGQHGLGGKALCYEQTTHVPMIVFDPKAPHAESGRRISDLVQSIDIAPTMLDYAGIDAPIEFQGKSLRGLIDGNAGPVHEFIFTENLWSTHFGNPRIEAVQDKRWKYIRYYKNDTFPASEKILVAKQLNIPVGKMLYNVHDDGIAVYRHYVESPLQGEEPVYEELYDIENDPAEVNNLIDQDQHSEVLERLKAAWKQKLIEARGTGVPKVIRYTADNGAKPG</sequence>
<name>A0A5C5WY57_9BACT</name>
<dbReference type="EMBL" id="SJPI01000001">
    <property type="protein sequence ID" value="TWT54943.1"/>
    <property type="molecule type" value="Genomic_DNA"/>
</dbReference>
<accession>A0A5C5WY57</accession>
<dbReference type="SUPFAM" id="SSF53649">
    <property type="entry name" value="Alkaline phosphatase-like"/>
    <property type="match status" value="1"/>
</dbReference>
<evidence type="ECO:0000259" key="1">
    <source>
        <dbReference type="Pfam" id="PF00884"/>
    </source>
</evidence>
<feature type="domain" description="Sulfatase N-terminal" evidence="1">
    <location>
        <begin position="68"/>
        <end position="426"/>
    </location>
</feature>
<dbReference type="InterPro" id="IPR017850">
    <property type="entry name" value="Alkaline_phosphatase_core_sf"/>
</dbReference>
<dbReference type="GO" id="GO:0004065">
    <property type="term" value="F:arylsulfatase activity"/>
    <property type="evidence" value="ECO:0007669"/>
    <property type="project" value="UniProtKB-EC"/>
</dbReference>
<dbReference type="InterPro" id="IPR000917">
    <property type="entry name" value="Sulfatase_N"/>
</dbReference>
<keyword evidence="2" id="KW-0378">Hydrolase</keyword>
<protein>
    <submittedName>
        <fullName evidence="2">Arylsulfatase</fullName>
        <ecNumber evidence="2">3.1.6.1</ecNumber>
    </submittedName>
</protein>
<proteinExistence type="predicted"/>
<organism evidence="2 3">
    <name type="scientific">Rubripirellula amarantea</name>
    <dbReference type="NCBI Taxonomy" id="2527999"/>
    <lineage>
        <taxon>Bacteria</taxon>
        <taxon>Pseudomonadati</taxon>
        <taxon>Planctomycetota</taxon>
        <taxon>Planctomycetia</taxon>
        <taxon>Pirellulales</taxon>
        <taxon>Pirellulaceae</taxon>
        <taxon>Rubripirellula</taxon>
    </lineage>
</organism>
<dbReference type="Pfam" id="PF00884">
    <property type="entry name" value="Sulfatase"/>
    <property type="match status" value="1"/>
</dbReference>
<dbReference type="AlphaFoldDB" id="A0A5C5WY57"/>
<gene>
    <name evidence="2" type="ORF">Pla22_25970</name>
</gene>
<dbReference type="InterPro" id="IPR052701">
    <property type="entry name" value="GAG_Ulvan_Degrading_Sulfatases"/>
</dbReference>